<dbReference type="InterPro" id="IPR049730">
    <property type="entry name" value="SNF2/RAD54-like_C"/>
</dbReference>
<gene>
    <name evidence="4" type="ORF">QIS99_03090</name>
</gene>
<dbReference type="InterPro" id="IPR027417">
    <property type="entry name" value="P-loop_NTPase"/>
</dbReference>
<dbReference type="Gene3D" id="3.40.50.10810">
    <property type="entry name" value="Tandem AAA-ATPase domain"/>
    <property type="match status" value="1"/>
</dbReference>
<organism evidence="4 5">
    <name type="scientific">Streptomyces solicavernae</name>
    <dbReference type="NCBI Taxonomy" id="3043614"/>
    <lineage>
        <taxon>Bacteria</taxon>
        <taxon>Bacillati</taxon>
        <taxon>Actinomycetota</taxon>
        <taxon>Actinomycetes</taxon>
        <taxon>Kitasatosporales</taxon>
        <taxon>Streptomycetaceae</taxon>
        <taxon>Streptomyces</taxon>
    </lineage>
</organism>
<dbReference type="Pfam" id="PF00176">
    <property type="entry name" value="SNF2-rel_dom"/>
    <property type="match status" value="1"/>
</dbReference>
<dbReference type="RefSeq" id="WP_282510124.1">
    <property type="nucleotide sequence ID" value="NZ_JASCIR010000002.1"/>
</dbReference>
<feature type="domain" description="Helicase ATP-binding" evidence="2">
    <location>
        <begin position="494"/>
        <end position="647"/>
    </location>
</feature>
<dbReference type="InterPro" id="IPR001650">
    <property type="entry name" value="Helicase_C-like"/>
</dbReference>
<dbReference type="PROSITE" id="PS51194">
    <property type="entry name" value="HELICASE_CTER"/>
    <property type="match status" value="1"/>
</dbReference>
<keyword evidence="4" id="KW-0347">Helicase</keyword>
<dbReference type="EMBL" id="JASCIR010000002">
    <property type="protein sequence ID" value="MDI3385207.1"/>
    <property type="molecule type" value="Genomic_DNA"/>
</dbReference>
<keyword evidence="1 4" id="KW-0378">Hydrolase</keyword>
<dbReference type="PANTHER" id="PTHR10799">
    <property type="entry name" value="SNF2/RAD54 HELICASE FAMILY"/>
    <property type="match status" value="1"/>
</dbReference>
<dbReference type="EC" id="3.6.4.-" evidence="4"/>
<evidence type="ECO:0000313" key="4">
    <source>
        <dbReference type="EMBL" id="MDI3385207.1"/>
    </source>
</evidence>
<evidence type="ECO:0000313" key="5">
    <source>
        <dbReference type="Proteomes" id="UP001224661"/>
    </source>
</evidence>
<accession>A0ABT6RLA4</accession>
<dbReference type="InterPro" id="IPR014001">
    <property type="entry name" value="Helicase_ATP-bd"/>
</dbReference>
<dbReference type="PROSITE" id="PS51192">
    <property type="entry name" value="HELICASE_ATP_BIND_1"/>
    <property type="match status" value="1"/>
</dbReference>
<dbReference type="Proteomes" id="UP001224661">
    <property type="component" value="Unassembled WGS sequence"/>
</dbReference>
<protein>
    <submittedName>
        <fullName evidence="4">DEAD/DEAH box helicase</fullName>
        <ecNumber evidence="4">3.6.4.-</ecNumber>
    </submittedName>
</protein>
<proteinExistence type="predicted"/>
<dbReference type="Pfam" id="PF12419">
    <property type="entry name" value="DUF3670"/>
    <property type="match status" value="1"/>
</dbReference>
<dbReference type="InterPro" id="IPR022138">
    <property type="entry name" value="DUF3670"/>
</dbReference>
<evidence type="ECO:0000259" key="2">
    <source>
        <dbReference type="PROSITE" id="PS51192"/>
    </source>
</evidence>
<dbReference type="GO" id="GO:0016787">
    <property type="term" value="F:hydrolase activity"/>
    <property type="evidence" value="ECO:0007669"/>
    <property type="project" value="UniProtKB-KW"/>
</dbReference>
<dbReference type="GO" id="GO:0004386">
    <property type="term" value="F:helicase activity"/>
    <property type="evidence" value="ECO:0007669"/>
    <property type="project" value="UniProtKB-KW"/>
</dbReference>
<feature type="domain" description="Helicase C-terminal" evidence="3">
    <location>
        <begin position="779"/>
        <end position="933"/>
    </location>
</feature>
<evidence type="ECO:0000259" key="3">
    <source>
        <dbReference type="PROSITE" id="PS51194"/>
    </source>
</evidence>
<dbReference type="Gene3D" id="1.20.120.850">
    <property type="entry name" value="SWI2/SNF2 ATPases, N-terminal domain"/>
    <property type="match status" value="1"/>
</dbReference>
<dbReference type="SMART" id="SM00490">
    <property type="entry name" value="HELICc"/>
    <property type="match status" value="1"/>
</dbReference>
<dbReference type="InterPro" id="IPR038718">
    <property type="entry name" value="SNF2-like_sf"/>
</dbReference>
<dbReference type="SUPFAM" id="SSF52540">
    <property type="entry name" value="P-loop containing nucleoside triphosphate hydrolases"/>
    <property type="match status" value="2"/>
</dbReference>
<comment type="caution">
    <text evidence="4">The sequence shown here is derived from an EMBL/GenBank/DDBJ whole genome shotgun (WGS) entry which is preliminary data.</text>
</comment>
<keyword evidence="5" id="KW-1185">Reference proteome</keyword>
<dbReference type="Pfam" id="PF00271">
    <property type="entry name" value="Helicase_C"/>
    <property type="match status" value="1"/>
</dbReference>
<dbReference type="Gene3D" id="3.40.50.300">
    <property type="entry name" value="P-loop containing nucleotide triphosphate hydrolases"/>
    <property type="match status" value="1"/>
</dbReference>
<keyword evidence="4" id="KW-0067">ATP-binding</keyword>
<name>A0ABT6RLA4_9ACTN</name>
<sequence length="947" mass="101943">MTEVLERREAGGADPRLRLAAVFLPAVLPREGRLALWDPEGGPLPDAPGTPAELTVVRNRGAVVRRATAPALTLPVDAALPLLLAAHPPARPHPSVHPATACWGAAARLALRLVARGRLLPGLTADDRDAWRAGPLESGDFEQLRAIAAALPYEGHAVPLEDAVPLQLPQPEALMRAFLDAVADCLPRTPAAAHSVGAPFAARAPQRLPHAREWAAEAAAGMDAGVRISLRLDLSGRDLFDRSDEDRTAGAAVVQVHSLADPTLVIDARALWDGEGEETFGPRARVDAALALRRAARVWPPLERLTEQPAPDVLPLSETELYDLLGTATARLGAAGVAVHWPRDLAQDLSAAAVVRSAPGSATDGTGFFEAEKLLEFRWQLALGGDPLTEAEMDRLAESHRPVVRLRDRWVLVDPALVRKARKRELGLLDPVDALSVALTGTADVDGEEVEAVPVGALAELRDRLTTGLAPAQPPPGLDAELREYQLRGLAWLDLMTSLGLGGCLADDMGLGKTVTLIALHLRRARREPTLVVCPASLLGNWQREITRFAPGVPVRRFHGANRSLDDLDGGFVLTTYATMRTTAARLAEQPWGMVVADEAQHVKNPHSATAKALRTIPAPARIALTGTPVENNLSELWALLDWTTPGLLGPLKAFRSRHARAVEGGEQDEAVERLARLVRPFLLRRKKSDPGIVPELPPKTETDHPVPLSREQASLYEAVVRESMAAIEAAQGIARRGLVLKLLGALKQICNHPAQYLKESAGRSGRVRLDGRSGKLDLLDELLDTILAEDGSTLIFTQYVGMAELIAGHLEGRAVPAELLHGGTPVVERERMVDRFQSGATPVLVLSLKAAGTGLNLTRAGHVVHFDRWWNPAVEEQATDRAYRIGQTQPVQVHRLITEGTVEDRIAEMLASKRALADAVLGSGESALTELTDRELADLISLRRPA</sequence>
<dbReference type="InterPro" id="IPR000330">
    <property type="entry name" value="SNF2_N"/>
</dbReference>
<keyword evidence="4" id="KW-0547">Nucleotide-binding</keyword>
<dbReference type="SMART" id="SM00487">
    <property type="entry name" value="DEXDc"/>
    <property type="match status" value="1"/>
</dbReference>
<dbReference type="CDD" id="cd18793">
    <property type="entry name" value="SF2_C_SNF"/>
    <property type="match status" value="1"/>
</dbReference>
<evidence type="ECO:0000256" key="1">
    <source>
        <dbReference type="ARBA" id="ARBA00022801"/>
    </source>
</evidence>
<reference evidence="4 5" key="1">
    <citation type="submission" date="2023-05" db="EMBL/GenBank/DDBJ databases">
        <title>Draft genome sequence of Streptomyces sp. B-S-A8 isolated from a cave soil in Thailand.</title>
        <authorList>
            <person name="Chamroensaksri N."/>
            <person name="Muangham S."/>
        </authorList>
    </citation>
    <scope>NUCLEOTIDE SEQUENCE [LARGE SCALE GENOMIC DNA]</scope>
    <source>
        <strain evidence="4 5">B-S-A8</strain>
    </source>
</reference>